<keyword evidence="2" id="KW-1185">Reference proteome</keyword>
<dbReference type="Proteomes" id="UP000323646">
    <property type="component" value="Unassembled WGS sequence"/>
</dbReference>
<dbReference type="InterPro" id="IPR014942">
    <property type="entry name" value="AbiEii"/>
</dbReference>
<accession>A0A5D6VWL6</accession>
<keyword evidence="1" id="KW-0808">Transferase</keyword>
<dbReference type="GO" id="GO:0016740">
    <property type="term" value="F:transferase activity"/>
    <property type="evidence" value="ECO:0007669"/>
    <property type="project" value="UniProtKB-KW"/>
</dbReference>
<dbReference type="EMBL" id="VTOY01000014">
    <property type="protein sequence ID" value="TYZ20481.1"/>
    <property type="molecule type" value="Genomic_DNA"/>
</dbReference>
<dbReference type="AlphaFoldDB" id="A0A5D6VWL6"/>
<evidence type="ECO:0000313" key="2">
    <source>
        <dbReference type="Proteomes" id="UP000323646"/>
    </source>
</evidence>
<dbReference type="OrthoDB" id="9808443at2"/>
<gene>
    <name evidence="1" type="ORF">FZ040_11715</name>
</gene>
<reference evidence="1 2" key="1">
    <citation type="submission" date="2019-08" db="EMBL/GenBank/DDBJ databases">
        <title>Selenomonas sp. mPRGC5 and Selenomonas sp. mPRGC8 isolated from ruminal fluid of dairy goat (Capra hircus).</title>
        <authorList>
            <person name="Poothong S."/>
            <person name="Nuengjamnong C."/>
            <person name="Tanasupawat S."/>
        </authorList>
    </citation>
    <scope>NUCLEOTIDE SEQUENCE [LARGE SCALE GENOMIC DNA]</scope>
    <source>
        <strain evidence="2">mPRGC5</strain>
    </source>
</reference>
<evidence type="ECO:0000313" key="1">
    <source>
        <dbReference type="EMBL" id="TYZ20481.1"/>
    </source>
</evidence>
<name>A0A5D6VWL6_9FIRM</name>
<sequence>MNDVSVKERLKNKRKETGKNFDELLVLYGIERLLYRISVSEHSDQFILKGGALLYTLLDNDARMTRDIDVLARKLQNSRENIKSVMESICSISSDDTLTFDKDSICVEDIAEDAEYHGVRFVITAYLGKAKIHLQMDIGFSDAVYPEPKKIEFPSLLKMDKPYMYAYPIEAVIAEKYEAMTSLGDKNSRFKDFYDIVMLSRNYDFDGRVLQEAMTSTFTGRNTQFSHHIYTNDFAANKERLWQGFKNRINSRLELTFEETLREIKKFIMPVQLAIEKGEHFSDFWTRKGWITAEKYNSNVDNSTIDLELLYKAIESMPDKDQEMLDLNHLIKIENREMAVSKMVNFLVKSGKTNEEITHLLSQIKKMAIDKLSQPQYEYFRDDRSHKK</sequence>
<protein>
    <submittedName>
        <fullName evidence="1">Nucleotidyl transferase AbiEii/AbiGii toxin family protein</fullName>
    </submittedName>
</protein>
<organism evidence="1 2">
    <name type="scientific">Selenomonas ruminis</name>
    <dbReference type="NCBI Taxonomy" id="2593411"/>
    <lineage>
        <taxon>Bacteria</taxon>
        <taxon>Bacillati</taxon>
        <taxon>Bacillota</taxon>
        <taxon>Negativicutes</taxon>
        <taxon>Selenomonadales</taxon>
        <taxon>Selenomonadaceae</taxon>
        <taxon>Selenomonas</taxon>
    </lineage>
</organism>
<dbReference type="Pfam" id="PF08843">
    <property type="entry name" value="AbiEii"/>
    <property type="match status" value="1"/>
</dbReference>
<dbReference type="RefSeq" id="WP_149172157.1">
    <property type="nucleotide sequence ID" value="NZ_VTOY01000014.1"/>
</dbReference>
<comment type="caution">
    <text evidence="1">The sequence shown here is derived from an EMBL/GenBank/DDBJ whole genome shotgun (WGS) entry which is preliminary data.</text>
</comment>
<proteinExistence type="predicted"/>